<dbReference type="PROSITE" id="PS51144">
    <property type="entry name" value="ALPHA_CA_2"/>
    <property type="match status" value="1"/>
</dbReference>
<reference evidence="11" key="1">
    <citation type="submission" date="2021-01" db="EMBL/GenBank/DDBJ databases">
        <authorList>
            <person name="Corre E."/>
            <person name="Pelletier E."/>
            <person name="Niang G."/>
            <person name="Scheremetjew M."/>
            <person name="Finn R."/>
            <person name="Kale V."/>
            <person name="Holt S."/>
            <person name="Cochrane G."/>
            <person name="Meng A."/>
            <person name="Brown T."/>
            <person name="Cohen L."/>
        </authorList>
    </citation>
    <scope>NUCLEOTIDE SEQUENCE</scope>
    <source>
        <strain evidence="11">CCMP645</strain>
    </source>
</reference>
<feature type="signal peptide" evidence="9">
    <location>
        <begin position="1"/>
        <end position="17"/>
    </location>
</feature>
<feature type="region of interest" description="Disordered" evidence="7">
    <location>
        <begin position="365"/>
        <end position="391"/>
    </location>
</feature>
<keyword evidence="4" id="KW-0862">Zinc</keyword>
<keyword evidence="8" id="KW-1133">Transmembrane helix</keyword>
<evidence type="ECO:0000256" key="1">
    <source>
        <dbReference type="ARBA" id="ARBA00010718"/>
    </source>
</evidence>
<feature type="domain" description="Alpha-carbonic anhydrase" evidence="10">
    <location>
        <begin position="18"/>
        <end position="292"/>
    </location>
</feature>
<dbReference type="GO" id="GO:0004089">
    <property type="term" value="F:carbonate dehydratase activity"/>
    <property type="evidence" value="ECO:0007669"/>
    <property type="project" value="UniProtKB-EC"/>
</dbReference>
<feature type="transmembrane region" description="Helical" evidence="8">
    <location>
        <begin position="318"/>
        <end position="341"/>
    </location>
</feature>
<dbReference type="EC" id="4.2.1.1" evidence="2"/>
<dbReference type="Pfam" id="PF00194">
    <property type="entry name" value="Carb_anhydrase"/>
    <property type="match status" value="1"/>
</dbReference>
<evidence type="ECO:0000256" key="9">
    <source>
        <dbReference type="SAM" id="SignalP"/>
    </source>
</evidence>
<name>A0A7S4F448_CHRCT</name>
<accession>A0A7S4F448</accession>
<evidence type="ECO:0000256" key="6">
    <source>
        <dbReference type="ARBA" id="ARBA00048348"/>
    </source>
</evidence>
<evidence type="ECO:0000259" key="10">
    <source>
        <dbReference type="PROSITE" id="PS51144"/>
    </source>
</evidence>
<feature type="chain" id="PRO_5031260302" description="carbonic anhydrase" evidence="9">
    <location>
        <begin position="18"/>
        <end position="450"/>
    </location>
</feature>
<evidence type="ECO:0000256" key="7">
    <source>
        <dbReference type="SAM" id="MobiDB-lite"/>
    </source>
</evidence>
<dbReference type="PANTHER" id="PTHR18952">
    <property type="entry name" value="CARBONIC ANHYDRASE"/>
    <property type="match status" value="1"/>
</dbReference>
<keyword evidence="5" id="KW-0456">Lyase</keyword>
<evidence type="ECO:0000313" key="11">
    <source>
        <dbReference type="EMBL" id="CAE0771133.1"/>
    </source>
</evidence>
<dbReference type="SUPFAM" id="SSF51069">
    <property type="entry name" value="Carbonic anhydrase"/>
    <property type="match status" value="1"/>
</dbReference>
<proteinExistence type="inferred from homology"/>
<dbReference type="GO" id="GO:0008270">
    <property type="term" value="F:zinc ion binding"/>
    <property type="evidence" value="ECO:0007669"/>
    <property type="project" value="InterPro"/>
</dbReference>
<gene>
    <name evidence="11" type="ORF">PCAR00345_LOCUS23745</name>
</gene>
<dbReference type="EMBL" id="HBIZ01037234">
    <property type="protein sequence ID" value="CAE0771133.1"/>
    <property type="molecule type" value="Transcribed_RNA"/>
</dbReference>
<evidence type="ECO:0000256" key="2">
    <source>
        <dbReference type="ARBA" id="ARBA00012925"/>
    </source>
</evidence>
<keyword evidence="3" id="KW-0479">Metal-binding</keyword>
<dbReference type="InterPro" id="IPR041891">
    <property type="entry name" value="Alpha_CA_prokaryot-like"/>
</dbReference>
<dbReference type="InterPro" id="IPR036398">
    <property type="entry name" value="CA_dom_sf"/>
</dbReference>
<comment type="catalytic activity">
    <reaction evidence="6">
        <text>hydrogencarbonate + H(+) = CO2 + H2O</text>
        <dbReference type="Rhea" id="RHEA:10748"/>
        <dbReference type="ChEBI" id="CHEBI:15377"/>
        <dbReference type="ChEBI" id="CHEBI:15378"/>
        <dbReference type="ChEBI" id="CHEBI:16526"/>
        <dbReference type="ChEBI" id="CHEBI:17544"/>
        <dbReference type="EC" id="4.2.1.1"/>
    </reaction>
</comment>
<sequence length="450" mass="50020">MKAVVALLIQFPALGRCKDWVYASIPGDKAIRNDQLKTWEHYHDCGFGRRQSPVDVITKDVASASVLQGVLDPRIQRVPLLMVNTGHGFQLHETSPSHKELVLDTAGYVEAATGQSKGYTRIHDAKYNFYQAHWHTPSEHKIDGKHSIMEAHFVHQLDDSELQFNFSLVGSTHHLAVISVMYNLTEKCNADLELFWDSFPMTANNMAQVDAVVDLQEIMESALQGGYYMFDGSLTTPPCTEGVQWYLAKNMLNVCQAQVDRLRDALAASQRGVRINNRVVQPLNGRVITHTPQIRFTDNAPPTFLSESTQTYLLPSTILLLALSLTILLVLLLVLICILVCKQQTAPILSSFKVNTFRVQTCPLPASAKTDTHPADATSGRSDTVSEPAFSGTSMQTIRPVRLEERSDVRSDLESQRKSTYEAEVAVQPKVTTMTTMNMVVDGESKSTRG</sequence>
<comment type="similarity">
    <text evidence="1">Belongs to the alpha-carbonic anhydrase family.</text>
</comment>
<evidence type="ECO:0000256" key="4">
    <source>
        <dbReference type="ARBA" id="ARBA00022833"/>
    </source>
</evidence>
<protein>
    <recommendedName>
        <fullName evidence="2">carbonic anhydrase</fullName>
        <ecNumber evidence="2">4.2.1.1</ecNumber>
    </recommendedName>
</protein>
<dbReference type="InterPro" id="IPR001148">
    <property type="entry name" value="CA_dom"/>
</dbReference>
<dbReference type="CDD" id="cd03124">
    <property type="entry name" value="alpha_CA_prokaryotic_like"/>
    <property type="match status" value="1"/>
</dbReference>
<dbReference type="SMART" id="SM01057">
    <property type="entry name" value="Carb_anhydrase"/>
    <property type="match status" value="1"/>
</dbReference>
<evidence type="ECO:0000256" key="8">
    <source>
        <dbReference type="SAM" id="Phobius"/>
    </source>
</evidence>
<organism evidence="11">
    <name type="scientific">Chrysotila carterae</name>
    <name type="common">Marine alga</name>
    <name type="synonym">Syracosphaera carterae</name>
    <dbReference type="NCBI Taxonomy" id="13221"/>
    <lineage>
        <taxon>Eukaryota</taxon>
        <taxon>Haptista</taxon>
        <taxon>Haptophyta</taxon>
        <taxon>Prymnesiophyceae</taxon>
        <taxon>Isochrysidales</taxon>
        <taxon>Isochrysidaceae</taxon>
        <taxon>Chrysotila</taxon>
    </lineage>
</organism>
<feature type="compositionally biased region" description="Polar residues" evidence="7">
    <location>
        <begin position="379"/>
        <end position="391"/>
    </location>
</feature>
<dbReference type="AlphaFoldDB" id="A0A7S4F448"/>
<keyword evidence="8" id="KW-0812">Transmembrane</keyword>
<dbReference type="Gene3D" id="3.10.200.10">
    <property type="entry name" value="Alpha carbonic anhydrase"/>
    <property type="match status" value="1"/>
</dbReference>
<dbReference type="PANTHER" id="PTHR18952:SF265">
    <property type="entry name" value="CARBONIC ANHYDRASE"/>
    <property type="match status" value="1"/>
</dbReference>
<evidence type="ECO:0000256" key="3">
    <source>
        <dbReference type="ARBA" id="ARBA00022723"/>
    </source>
</evidence>
<keyword evidence="9" id="KW-0732">Signal</keyword>
<keyword evidence="8" id="KW-0472">Membrane</keyword>
<evidence type="ECO:0000256" key="5">
    <source>
        <dbReference type="ARBA" id="ARBA00023239"/>
    </source>
</evidence>
<dbReference type="InterPro" id="IPR023561">
    <property type="entry name" value="Carbonic_anhydrase_a-class"/>
</dbReference>